<dbReference type="STRING" id="83401.SAMN05421742_10945"/>
<protein>
    <recommendedName>
        <fullName evidence="2">Protein-L-isoaspartate O-methyltransferase</fullName>
    </recommendedName>
    <alternativeName>
        <fullName evidence="3">Protein L-isoaspartyl methyltransferase</fullName>
    </alternativeName>
</protein>
<evidence type="ECO:0000256" key="3">
    <source>
        <dbReference type="ARBA" id="ARBA00030757"/>
    </source>
</evidence>
<dbReference type="CDD" id="cd02440">
    <property type="entry name" value="AdoMet_MTases"/>
    <property type="match status" value="1"/>
</dbReference>
<dbReference type="GO" id="GO:0032259">
    <property type="term" value="P:methylation"/>
    <property type="evidence" value="ECO:0007669"/>
    <property type="project" value="UniProtKB-KW"/>
</dbReference>
<name>A0A1G8E5X5_9PROT</name>
<dbReference type="EMBL" id="FNCV01000009">
    <property type="protein sequence ID" value="SDH65313.1"/>
    <property type="molecule type" value="Genomic_DNA"/>
</dbReference>
<reference evidence="5" key="1">
    <citation type="submission" date="2016-10" db="EMBL/GenBank/DDBJ databases">
        <authorList>
            <person name="Varghese N."/>
            <person name="Submissions S."/>
        </authorList>
    </citation>
    <scope>NUCLEOTIDE SEQUENCE [LARGE SCALE GENOMIC DNA]</scope>
    <source>
        <strain evidence="5">930I</strain>
    </source>
</reference>
<dbReference type="Pfam" id="PF01135">
    <property type="entry name" value="PCMT"/>
    <property type="match status" value="1"/>
</dbReference>
<dbReference type="GO" id="GO:0005737">
    <property type="term" value="C:cytoplasm"/>
    <property type="evidence" value="ECO:0007669"/>
    <property type="project" value="TreeGrafter"/>
</dbReference>
<sequence length="249" mass="26342">MIDRPTAPYNHILIYISGLPTRPLTPPSKGPDAMDLSTARQNMITHQVNANRVTDPLILTALADIPRERFLPRSLWGVAYADEDLPVAPGRALMEPRVFARLLQAAEVEADEAALVVGCATGYAAAVLARLASAVVALEVDPALAAKATEALTDLGVLNATVVTGPLAEGYPDQAPYDVIFVDGMVPKVPTALLDQLADGGRLVAVEGTAPIGRGVIYTHEGQGVGRFAAFDAVVGRLPGFDPQPRFRF</sequence>
<evidence type="ECO:0000313" key="5">
    <source>
        <dbReference type="Proteomes" id="UP000217076"/>
    </source>
</evidence>
<comment type="similarity">
    <text evidence="1">Belongs to the methyltransferase superfamily. L-isoaspartyl/D-aspartyl protein methyltransferase family.</text>
</comment>
<dbReference type="Proteomes" id="UP000217076">
    <property type="component" value="Unassembled WGS sequence"/>
</dbReference>
<organism evidence="4 5">
    <name type="scientific">Roseospirillum parvum</name>
    <dbReference type="NCBI Taxonomy" id="83401"/>
    <lineage>
        <taxon>Bacteria</taxon>
        <taxon>Pseudomonadati</taxon>
        <taxon>Pseudomonadota</taxon>
        <taxon>Alphaproteobacteria</taxon>
        <taxon>Rhodospirillales</taxon>
        <taxon>Rhodospirillaceae</taxon>
        <taxon>Roseospirillum</taxon>
    </lineage>
</organism>
<dbReference type="GO" id="GO:0004719">
    <property type="term" value="F:protein-L-isoaspartate (D-aspartate) O-methyltransferase activity"/>
    <property type="evidence" value="ECO:0007669"/>
    <property type="project" value="InterPro"/>
</dbReference>
<proteinExistence type="inferred from homology"/>
<dbReference type="Gene3D" id="3.40.50.150">
    <property type="entry name" value="Vaccinia Virus protein VP39"/>
    <property type="match status" value="1"/>
</dbReference>
<dbReference type="AlphaFoldDB" id="A0A1G8E5X5"/>
<dbReference type="InterPro" id="IPR000682">
    <property type="entry name" value="PCMT"/>
</dbReference>
<dbReference type="SUPFAM" id="SSF53335">
    <property type="entry name" value="S-adenosyl-L-methionine-dependent methyltransferases"/>
    <property type="match status" value="1"/>
</dbReference>
<dbReference type="InterPro" id="IPR029063">
    <property type="entry name" value="SAM-dependent_MTases_sf"/>
</dbReference>
<evidence type="ECO:0000256" key="2">
    <source>
        <dbReference type="ARBA" id="ARBA00013346"/>
    </source>
</evidence>
<dbReference type="PANTHER" id="PTHR11579:SF18">
    <property type="entry name" value="PROTEIN-L-ISOASPARTATE O-METHYLTRANSFERASE"/>
    <property type="match status" value="1"/>
</dbReference>
<evidence type="ECO:0000256" key="1">
    <source>
        <dbReference type="ARBA" id="ARBA00005369"/>
    </source>
</evidence>
<dbReference type="PANTHER" id="PTHR11579">
    <property type="entry name" value="PROTEIN-L-ISOASPARTATE O-METHYLTRANSFERASE"/>
    <property type="match status" value="1"/>
</dbReference>
<keyword evidence="4" id="KW-0489">Methyltransferase</keyword>
<gene>
    <name evidence="4" type="ORF">SAMN05421742_10945</name>
</gene>
<keyword evidence="5" id="KW-1185">Reference proteome</keyword>
<evidence type="ECO:0000313" key="4">
    <source>
        <dbReference type="EMBL" id="SDH65313.1"/>
    </source>
</evidence>
<accession>A0A1G8E5X5</accession>
<keyword evidence="4" id="KW-0808">Transferase</keyword>